<evidence type="ECO:0000256" key="1">
    <source>
        <dbReference type="SAM" id="SignalP"/>
    </source>
</evidence>
<protein>
    <submittedName>
        <fullName evidence="2">Putative secreted peptide</fullName>
    </submittedName>
</protein>
<feature type="signal peptide" evidence="1">
    <location>
        <begin position="1"/>
        <end position="16"/>
    </location>
</feature>
<keyword evidence="1" id="KW-0732">Signal</keyword>
<feature type="chain" id="PRO_5014869547" evidence="1">
    <location>
        <begin position="17"/>
        <end position="72"/>
    </location>
</feature>
<name>A0A2M3ZS81_9DIPT</name>
<evidence type="ECO:0000313" key="2">
    <source>
        <dbReference type="EMBL" id="MBW31353.1"/>
    </source>
</evidence>
<proteinExistence type="predicted"/>
<reference evidence="2" key="1">
    <citation type="submission" date="2018-01" db="EMBL/GenBank/DDBJ databases">
        <title>An insight into the sialome of Amazonian anophelines.</title>
        <authorList>
            <person name="Ribeiro J.M."/>
            <person name="Scarpassa V."/>
            <person name="Calvo E."/>
        </authorList>
    </citation>
    <scope>NUCLEOTIDE SEQUENCE</scope>
    <source>
        <tissue evidence="2">Salivary glands</tissue>
    </source>
</reference>
<sequence length="72" mass="7649">MFILLLLLLLIIGNSSRVTLHMQAPPSRALTQTGSSLSFVVVVLWTSSSSNTPAGTIKLCADTLEASSSTHY</sequence>
<dbReference type="AlphaFoldDB" id="A0A2M3ZS81"/>
<accession>A0A2M3ZS81</accession>
<dbReference type="EMBL" id="GGFM01010602">
    <property type="protein sequence ID" value="MBW31353.1"/>
    <property type="molecule type" value="Transcribed_RNA"/>
</dbReference>
<organism evidence="2">
    <name type="scientific">Anopheles braziliensis</name>
    <dbReference type="NCBI Taxonomy" id="58242"/>
    <lineage>
        <taxon>Eukaryota</taxon>
        <taxon>Metazoa</taxon>
        <taxon>Ecdysozoa</taxon>
        <taxon>Arthropoda</taxon>
        <taxon>Hexapoda</taxon>
        <taxon>Insecta</taxon>
        <taxon>Pterygota</taxon>
        <taxon>Neoptera</taxon>
        <taxon>Endopterygota</taxon>
        <taxon>Diptera</taxon>
        <taxon>Nematocera</taxon>
        <taxon>Culicoidea</taxon>
        <taxon>Culicidae</taxon>
        <taxon>Anophelinae</taxon>
        <taxon>Anopheles</taxon>
    </lineage>
</organism>